<dbReference type="Pfam" id="PF02641">
    <property type="entry name" value="DUF190"/>
    <property type="match status" value="1"/>
</dbReference>
<comment type="similarity">
    <text evidence="1">Belongs to the UPF0166 family.</text>
</comment>
<dbReference type="InterPro" id="IPR015867">
    <property type="entry name" value="N-reg_PII/ATP_PRibTrfase_C"/>
</dbReference>
<dbReference type="Proteomes" id="UP000613030">
    <property type="component" value="Unassembled WGS sequence"/>
</dbReference>
<accession>A0ABS1KN11</accession>
<dbReference type="EMBL" id="JAERRB010000002">
    <property type="protein sequence ID" value="MBL0740831.1"/>
    <property type="molecule type" value="Genomic_DNA"/>
</dbReference>
<gene>
    <name evidence="2" type="ORF">JI741_06350</name>
</gene>
<evidence type="ECO:0000256" key="1">
    <source>
        <dbReference type="ARBA" id="ARBA00010554"/>
    </source>
</evidence>
<evidence type="ECO:0000313" key="3">
    <source>
        <dbReference type="Proteomes" id="UP000613030"/>
    </source>
</evidence>
<dbReference type="Gene3D" id="3.30.70.120">
    <property type="match status" value="1"/>
</dbReference>
<organism evidence="2 3">
    <name type="scientific">Chryseolinea lacunae</name>
    <dbReference type="NCBI Taxonomy" id="2801331"/>
    <lineage>
        <taxon>Bacteria</taxon>
        <taxon>Pseudomonadati</taxon>
        <taxon>Bacteroidota</taxon>
        <taxon>Cytophagia</taxon>
        <taxon>Cytophagales</taxon>
        <taxon>Fulvivirgaceae</taxon>
        <taxon>Chryseolinea</taxon>
    </lineage>
</organism>
<sequence length="99" mass="11414">MLQAQIFIDLEETIGDQSLEDYIMQFLAEHHILGATSFRGHSGFGKNHRIKRPSELFSFDEPPAMILFIDEEEKVRHVVGLLRKHMKGGFITVHPIEKL</sequence>
<evidence type="ECO:0000313" key="2">
    <source>
        <dbReference type="EMBL" id="MBL0740831.1"/>
    </source>
</evidence>
<dbReference type="InterPro" id="IPR011322">
    <property type="entry name" value="N-reg_PII-like_a/b"/>
</dbReference>
<dbReference type="InterPro" id="IPR003793">
    <property type="entry name" value="UPF0166"/>
</dbReference>
<keyword evidence="3" id="KW-1185">Reference proteome</keyword>
<dbReference type="RefSeq" id="WP_202008207.1">
    <property type="nucleotide sequence ID" value="NZ_JAERRB010000002.1"/>
</dbReference>
<name>A0ABS1KN11_9BACT</name>
<reference evidence="2 3" key="1">
    <citation type="submission" date="2021-01" db="EMBL/GenBank/DDBJ databases">
        <title>Chryseolinea sp. Jin1 Genome sequencing and assembly.</title>
        <authorList>
            <person name="Kim I."/>
        </authorList>
    </citation>
    <scope>NUCLEOTIDE SEQUENCE [LARGE SCALE GENOMIC DNA]</scope>
    <source>
        <strain evidence="2 3">Jin1</strain>
    </source>
</reference>
<protein>
    <submittedName>
        <fullName evidence="2">DUF190 domain-containing protein</fullName>
    </submittedName>
</protein>
<dbReference type="SUPFAM" id="SSF54913">
    <property type="entry name" value="GlnB-like"/>
    <property type="match status" value="1"/>
</dbReference>
<comment type="caution">
    <text evidence="2">The sequence shown here is derived from an EMBL/GenBank/DDBJ whole genome shotgun (WGS) entry which is preliminary data.</text>
</comment>
<proteinExistence type="inferred from homology"/>